<feature type="region of interest" description="Disordered" evidence="1">
    <location>
        <begin position="763"/>
        <end position="815"/>
    </location>
</feature>
<feature type="compositionally biased region" description="Low complexity" evidence="1">
    <location>
        <begin position="203"/>
        <end position="226"/>
    </location>
</feature>
<feature type="compositionally biased region" description="Low complexity" evidence="1">
    <location>
        <begin position="344"/>
        <end position="355"/>
    </location>
</feature>
<organism evidence="2 3">
    <name type="scientific">Vitis vinifera</name>
    <name type="common">Grape</name>
    <dbReference type="NCBI Taxonomy" id="29760"/>
    <lineage>
        <taxon>Eukaryota</taxon>
        <taxon>Viridiplantae</taxon>
        <taxon>Streptophyta</taxon>
        <taxon>Embryophyta</taxon>
        <taxon>Tracheophyta</taxon>
        <taxon>Spermatophyta</taxon>
        <taxon>Magnoliopsida</taxon>
        <taxon>eudicotyledons</taxon>
        <taxon>Gunneridae</taxon>
        <taxon>Pentapetalae</taxon>
        <taxon>rosids</taxon>
        <taxon>Vitales</taxon>
        <taxon>Vitaceae</taxon>
        <taxon>Viteae</taxon>
        <taxon>Vitis</taxon>
    </lineage>
</organism>
<dbReference type="AlphaFoldDB" id="A0A438I2A2"/>
<feature type="region of interest" description="Disordered" evidence="1">
    <location>
        <begin position="1"/>
        <end position="24"/>
    </location>
</feature>
<feature type="region of interest" description="Disordered" evidence="1">
    <location>
        <begin position="643"/>
        <end position="675"/>
    </location>
</feature>
<evidence type="ECO:0000256" key="1">
    <source>
        <dbReference type="SAM" id="MobiDB-lite"/>
    </source>
</evidence>
<feature type="compositionally biased region" description="Polar residues" evidence="1">
    <location>
        <begin position="237"/>
        <end position="259"/>
    </location>
</feature>
<feature type="compositionally biased region" description="Polar residues" evidence="1">
    <location>
        <begin position="284"/>
        <end position="306"/>
    </location>
</feature>
<feature type="compositionally biased region" description="Polar residues" evidence="1">
    <location>
        <begin position="162"/>
        <end position="175"/>
    </location>
</feature>
<feature type="region of interest" description="Disordered" evidence="1">
    <location>
        <begin position="1099"/>
        <end position="1184"/>
    </location>
</feature>
<feature type="compositionally biased region" description="Basic residues" evidence="1">
    <location>
        <begin position="1120"/>
        <end position="1133"/>
    </location>
</feature>
<dbReference type="PANTHER" id="PTHR31949">
    <property type="entry name" value="GASTRIC MUCIN-LIKE PROTEIN"/>
    <property type="match status" value="1"/>
</dbReference>
<accession>A0A438I2A2</accession>
<evidence type="ECO:0000313" key="2">
    <source>
        <dbReference type="EMBL" id="RVW90848.1"/>
    </source>
</evidence>
<name>A0A438I2A2_VITVI</name>
<feature type="compositionally biased region" description="Basic and acidic residues" evidence="1">
    <location>
        <begin position="1165"/>
        <end position="1177"/>
    </location>
</feature>
<evidence type="ECO:0008006" key="4">
    <source>
        <dbReference type="Google" id="ProtNLM"/>
    </source>
</evidence>
<feature type="compositionally biased region" description="Basic and acidic residues" evidence="1">
    <location>
        <begin position="11"/>
        <end position="20"/>
    </location>
</feature>
<feature type="compositionally biased region" description="Low complexity" evidence="1">
    <location>
        <begin position="763"/>
        <end position="778"/>
    </location>
</feature>
<evidence type="ECO:0000313" key="3">
    <source>
        <dbReference type="Proteomes" id="UP000288805"/>
    </source>
</evidence>
<feature type="compositionally biased region" description="Acidic residues" evidence="1">
    <location>
        <begin position="448"/>
        <end position="461"/>
    </location>
</feature>
<dbReference type="EMBL" id="QGNW01000151">
    <property type="protein sequence ID" value="RVW90848.1"/>
    <property type="molecule type" value="Genomic_DNA"/>
</dbReference>
<feature type="region of interest" description="Disordered" evidence="1">
    <location>
        <begin position="85"/>
        <end position="382"/>
    </location>
</feature>
<dbReference type="Proteomes" id="UP000288805">
    <property type="component" value="Unassembled WGS sequence"/>
</dbReference>
<comment type="caution">
    <text evidence="2">The sequence shown here is derived from an EMBL/GenBank/DDBJ whole genome shotgun (WGS) entry which is preliminary data.</text>
</comment>
<dbReference type="PANTHER" id="PTHR31949:SF3">
    <property type="entry name" value="RUN_FYVE DOMAIN PROTEIN"/>
    <property type="match status" value="1"/>
</dbReference>
<feature type="compositionally biased region" description="Low complexity" evidence="1">
    <location>
        <begin position="427"/>
        <end position="439"/>
    </location>
</feature>
<proteinExistence type="predicted"/>
<sequence>MPPSPALRCSPGRELRGENHKRGHSFETGLILREKDDDLALFSDMQTREKDNFLVQSSDDFEDTFSTKLRYFSDLKLGISVPARGESSDLLNADGEKNDYDWLLTPPDTPLFPSLDDETTSTTVAHRGRPRSQPITISRSSTMEKSYRSSRGSASPHRLSPSPRSGNGSFQSRGRPSSAPNSSPAPSLRHTTPTRRPSPPPSKSSTPAPRSSTPTPRRMSTGSSSTVASYGVRGTSPVKTSRGNSASPKIRAWQSNIPGFSSEAPPNLRTSLADRPASYVRGSSPASRNGRDSSSNVRRQSMSPTASRSSSYSHDRDRFSSHSKGSVVSSGDDDIDSLQSVPMGSSDRSGSRRVGPFLNNRAPAFSKKPTKTLSSISAPKRSFDSAIRQMDHRRSPQNMFRPLLSSVPSTTFYAGKTNSAHRTLISRNSSVTTSSNASSDQGTSVALDTEESEQNQDDVASEGEKAPYPDVQDEVFILDKVDVVNEGIGHKISVESHQNEHTNFDQGLAVESDHGDPYNLSFHDTAMTTSATSEALHVKGVVLEFDNLENILVCSQCGGRYHAIEPVEREIKLCPDCRMKDNLLIVSTPVTKTIVSDNSPAPSTKILEEYKPFDQMEPQMAVSELPETTDMGETQIFPCEENVRQGQTSHGVQSQSHVPENSPARSLEEEGEQRLGNQQVMAQPDVGYHTPDGNTSSQQLRHLNDYPNLKVDISEGAGISVLLLKRSSSSKGPVLQGRTFTATTISYDDPSYARDIANSMRSSIGHGSASASSSVDLGSAKHMETRVQRQLSGRKSDMENYKYDPNTKPQITSSPFSAVSSHASQASGLAMSTHEDNFEVSAGNRQYGVVVERPVASQGQVLASENAEVNDWNSSFSGTSVLEEDNFDCNESCRTADASTSELLSHALSNQVQDSSAASFPSCENCLSYENSEDFPNNSRSTPDIEESVRTTESCFGEEHTISNTGVDGGPQEVPTHSSLVTISEIEIENGHQSTPDSQIDAVYSKGSVDDFQEPSVSASLDKDLTALVPEPNASDHAHGMLEESTIVVEGHGRNRSRSLTLDEATDTILFCSSIVHNLAYQAATIAMEKENVVPLEGSRPTVTLLGKSNPDRKEAHGRSAGKRSSKSQKSRQRRVETDAKPPLTNTESDEKNDESLPRIVGLPDKVDSTKPPKLESKCNCAIM</sequence>
<feature type="region of interest" description="Disordered" evidence="1">
    <location>
        <begin position="427"/>
        <end position="466"/>
    </location>
</feature>
<protein>
    <recommendedName>
        <fullName evidence="4">Microtubule-associated protein futsch</fullName>
    </recommendedName>
</protein>
<reference evidence="2 3" key="1">
    <citation type="journal article" date="2018" name="PLoS Genet.">
        <title>Population sequencing reveals clonal diversity and ancestral inbreeding in the grapevine cultivar Chardonnay.</title>
        <authorList>
            <person name="Roach M.J."/>
            <person name="Johnson D.L."/>
            <person name="Bohlmann J."/>
            <person name="van Vuuren H.J."/>
            <person name="Jones S.J."/>
            <person name="Pretorius I.S."/>
            <person name="Schmidt S.A."/>
            <person name="Borneman A.R."/>
        </authorList>
    </citation>
    <scope>NUCLEOTIDE SEQUENCE [LARGE SCALE GENOMIC DNA]</scope>
    <source>
        <strain evidence="3">cv. Chardonnay</strain>
        <tissue evidence="2">Leaf</tissue>
    </source>
</reference>
<gene>
    <name evidence="2" type="ORF">CK203_028557</name>
</gene>
<feature type="compositionally biased region" description="Polar residues" evidence="1">
    <location>
        <begin position="133"/>
        <end position="153"/>
    </location>
</feature>
<feature type="compositionally biased region" description="Low complexity" evidence="1">
    <location>
        <begin position="176"/>
        <end position="195"/>
    </location>
</feature>
<feature type="compositionally biased region" description="Polar residues" evidence="1">
    <location>
        <begin position="644"/>
        <end position="659"/>
    </location>
</feature>